<protein>
    <submittedName>
        <fullName evidence="5">SMP-30/gluconolactonase/LRE family protein</fullName>
    </submittedName>
</protein>
<dbReference type="GO" id="GO:0005509">
    <property type="term" value="F:calcium ion binding"/>
    <property type="evidence" value="ECO:0007669"/>
    <property type="project" value="TreeGrafter"/>
</dbReference>
<gene>
    <name evidence="5" type="ORF">FDP22_19475</name>
</gene>
<evidence type="ECO:0000313" key="6">
    <source>
        <dbReference type="Proteomes" id="UP000305888"/>
    </source>
</evidence>
<dbReference type="PANTHER" id="PTHR10907:SF47">
    <property type="entry name" value="REGUCALCIN"/>
    <property type="match status" value="1"/>
</dbReference>
<keyword evidence="5" id="KW-0614">Plasmid</keyword>
<evidence type="ECO:0000259" key="4">
    <source>
        <dbReference type="Pfam" id="PF08450"/>
    </source>
</evidence>
<sequence length="296" mass="30812">MSGAPEIRALGAPAATLGEGPSCDPLTGVVTWFDILGKTLYEHDPEAGTTRTHALPMRCSALAAVDAERQLVVSEAGLFLRDRASGALSLHRPLEADRPDTRSNDSRTHPSGAFWIGTMGIDAAPGAGAIYWYRAGEIRRLFDAITVPNAICFSPDGRTGYFTDTPTGIINRVALDPATGLPVGAPDPFDTGHGRGEPDGAVVDADGCLWVARWDGGCLEHLSPEGALIATIDLPVTRPTCPVFFGAGAGRMILTSAREGLGPDALAATPQAGCSFEIRLATPFSGKLDAPVALAP</sequence>
<accession>A0A5B8G4Y1</accession>
<evidence type="ECO:0000256" key="1">
    <source>
        <dbReference type="ARBA" id="ARBA00008853"/>
    </source>
</evidence>
<dbReference type="RefSeq" id="WP_138573479.1">
    <property type="nucleotide sequence ID" value="NZ_CP040819.1"/>
</dbReference>
<feature type="binding site" evidence="3">
    <location>
        <position position="122"/>
    </location>
    <ligand>
        <name>substrate</name>
    </ligand>
</feature>
<dbReference type="Pfam" id="PF08450">
    <property type="entry name" value="SGL"/>
    <property type="match status" value="1"/>
</dbReference>
<dbReference type="AlphaFoldDB" id="A0A5B8G4Y1"/>
<comment type="cofactor">
    <cofactor evidence="3">
        <name>Zn(2+)</name>
        <dbReference type="ChEBI" id="CHEBI:29105"/>
    </cofactor>
    <text evidence="3">Binds 1 divalent metal cation per subunit.</text>
</comment>
<feature type="binding site" evidence="3">
    <location>
        <position position="19"/>
    </location>
    <ligand>
        <name>a divalent metal cation</name>
        <dbReference type="ChEBI" id="CHEBI:60240"/>
    </ligand>
</feature>
<dbReference type="KEGG" id="ppru:FDP22_19475"/>
<keyword evidence="3" id="KW-0479">Metal-binding</keyword>
<feature type="binding site" evidence="3">
    <location>
        <position position="199"/>
    </location>
    <ligand>
        <name>a divalent metal cation</name>
        <dbReference type="ChEBI" id="CHEBI:60240"/>
    </ligand>
</feature>
<dbReference type="SUPFAM" id="SSF63829">
    <property type="entry name" value="Calcium-dependent phosphotriesterase"/>
    <property type="match status" value="1"/>
</dbReference>
<dbReference type="PANTHER" id="PTHR10907">
    <property type="entry name" value="REGUCALCIN"/>
    <property type="match status" value="1"/>
</dbReference>
<feature type="domain" description="SMP-30/Gluconolactonase/LRE-like region" evidence="4">
    <location>
        <begin position="17"/>
        <end position="258"/>
    </location>
</feature>
<dbReference type="GO" id="GO:0004341">
    <property type="term" value="F:gluconolactonase activity"/>
    <property type="evidence" value="ECO:0007669"/>
    <property type="project" value="TreeGrafter"/>
</dbReference>
<evidence type="ECO:0000256" key="2">
    <source>
        <dbReference type="PIRSR" id="PIRSR605511-1"/>
    </source>
</evidence>
<feature type="active site" description="Proton donor/acceptor" evidence="2">
    <location>
        <position position="199"/>
    </location>
</feature>
<keyword evidence="6" id="KW-1185">Reference proteome</keyword>
<name>A0A5B8G4Y1_9RHOB</name>
<dbReference type="PRINTS" id="PR01790">
    <property type="entry name" value="SMP30FAMILY"/>
</dbReference>
<dbReference type="OrthoDB" id="2633250at2"/>
<evidence type="ECO:0000256" key="3">
    <source>
        <dbReference type="PIRSR" id="PIRSR605511-2"/>
    </source>
</evidence>
<dbReference type="InterPro" id="IPR011042">
    <property type="entry name" value="6-blade_b-propeller_TolB-like"/>
</dbReference>
<organism evidence="5 6">
    <name type="scientific">Paroceanicella profunda</name>
    <dbReference type="NCBI Taxonomy" id="2579971"/>
    <lineage>
        <taxon>Bacteria</taxon>
        <taxon>Pseudomonadati</taxon>
        <taxon>Pseudomonadota</taxon>
        <taxon>Alphaproteobacteria</taxon>
        <taxon>Rhodobacterales</taxon>
        <taxon>Paracoccaceae</taxon>
        <taxon>Paroceanicella</taxon>
    </lineage>
</organism>
<comment type="similarity">
    <text evidence="1">Belongs to the SMP-30/CGR1 family.</text>
</comment>
<dbReference type="EMBL" id="CP040819">
    <property type="protein sequence ID" value="QDL94053.1"/>
    <property type="molecule type" value="Genomic_DNA"/>
</dbReference>
<feature type="binding site" evidence="3">
    <location>
        <position position="102"/>
    </location>
    <ligand>
        <name>substrate</name>
    </ligand>
</feature>
<dbReference type="InterPro" id="IPR013658">
    <property type="entry name" value="SGL"/>
</dbReference>
<feature type="binding site" evidence="3">
    <location>
        <position position="149"/>
    </location>
    <ligand>
        <name>a divalent metal cation</name>
        <dbReference type="ChEBI" id="CHEBI:60240"/>
    </ligand>
</feature>
<dbReference type="GO" id="GO:0019853">
    <property type="term" value="P:L-ascorbic acid biosynthetic process"/>
    <property type="evidence" value="ECO:0007669"/>
    <property type="project" value="TreeGrafter"/>
</dbReference>
<geneLocation type="plasmid" evidence="6">
    <name>pd4m1a</name>
</geneLocation>
<keyword evidence="3" id="KW-0862">Zinc</keyword>
<dbReference type="InterPro" id="IPR005511">
    <property type="entry name" value="SMP-30"/>
</dbReference>
<reference evidence="5 6" key="1">
    <citation type="submission" date="2019-06" db="EMBL/GenBank/DDBJ databases">
        <title>Genome sequence of Rhodobacteraceae bacterium D4M1.</title>
        <authorList>
            <person name="Cao J."/>
        </authorList>
    </citation>
    <scope>NUCLEOTIDE SEQUENCE [LARGE SCALE GENOMIC DNA]</scope>
    <source>
        <strain evidence="5 6">D4M1</strain>
        <plasmid evidence="6">pd4m1a</plasmid>
    </source>
</reference>
<feature type="binding site" evidence="3">
    <location>
        <position position="104"/>
    </location>
    <ligand>
        <name>substrate</name>
    </ligand>
</feature>
<dbReference type="Proteomes" id="UP000305888">
    <property type="component" value="Plasmid pD4M1A"/>
</dbReference>
<proteinExistence type="inferred from homology"/>
<evidence type="ECO:0000313" key="5">
    <source>
        <dbReference type="EMBL" id="QDL94053.1"/>
    </source>
</evidence>
<dbReference type="Gene3D" id="2.120.10.30">
    <property type="entry name" value="TolB, C-terminal domain"/>
    <property type="match status" value="1"/>
</dbReference>